<gene>
    <name evidence="4" type="ORF">DdX_12315</name>
</gene>
<organism evidence="4 5">
    <name type="scientific">Ditylenchus destructor</name>
    <dbReference type="NCBI Taxonomy" id="166010"/>
    <lineage>
        <taxon>Eukaryota</taxon>
        <taxon>Metazoa</taxon>
        <taxon>Ecdysozoa</taxon>
        <taxon>Nematoda</taxon>
        <taxon>Chromadorea</taxon>
        <taxon>Rhabditida</taxon>
        <taxon>Tylenchina</taxon>
        <taxon>Tylenchomorpha</taxon>
        <taxon>Sphaerularioidea</taxon>
        <taxon>Anguinidae</taxon>
        <taxon>Anguininae</taxon>
        <taxon>Ditylenchus</taxon>
    </lineage>
</organism>
<dbReference type="InterPro" id="IPR029058">
    <property type="entry name" value="AB_hydrolase_fold"/>
</dbReference>
<protein>
    <recommendedName>
        <fullName evidence="2">Carboxypeptidase</fullName>
        <ecNumber evidence="2">3.4.16.-</ecNumber>
    </recommendedName>
</protein>
<sequence>MPKHTKKPTKVTALLSKDLMPEVFAFLNRFHLERMEMASRSIRDVIRKCFVDAPYRVLYRLNVHLDSDEYSLFPSEESNSFWENYNEILPFLDRHNTRVTTTSIEFPPKWASIVASKKPGSYPSIATKLDSLAHVWITGKLCLSFQDECTGQDVNDLFMLSARLMQCTNLELDVHNVRGLSIIPNPSMYQADEITLRFGTKIDPNSLVHFVHSIPKERCDYFTMKMDFQAILLQRTNGADYEELNFSDFVLALQKRFMDAKEPCTFTIECAVGTNVEMDEGWRVPEFEHLDAQNYNTIILGNLGSMSWAYSLIFLSLLCILSNGEDIKDTKDKDEVKWQPGVTFAYTSKQYSGHLRLSSKNNLHYWLLESQSAEPSKDPLFLWVPGGPGCSAISGLASIGPFLFNPDGRTVFENVYAWNKLGNILFLDTIVGPGYSYTDTQLEGYPILNDDKTVADLVEALKKFLDRFPEYVNRDFHILGESYAGVTIPLLTKKIIDMNSKEVKELKLNLKNIAIGNGYFSVSHNVNAHVNLAYFRGIIGTEDYTFFQSKCCGLDVLPNCNFSKYVKFDPTQDVYAPILNDNADNNICANKVADLSNTMSKPIPGYNNMDPLLDCYTDDFKTVGVTGDNAQTEFLKIVAYRQAQLNAKQTVPIIHDGLNRFVDQASLLNLQSTDQFGGYRCYRDKAVKAYFNRADLRRSLKIPSVFDKTSIDICPTGDQKWAYEMQYPETADLFKWIIDSKYPLGILIFNGDTDGDCSFLMASTFVRSLPLDQVMDGNRTFWQFQKGSYLPMTVGFYEKFQKNSVTLDLLTISGAPHRVETSHLGPALQMIANMLTPERNYSKPLSSNPTSSQKTLKSPLKAPPIVSRKQADLITDLPGLTFDAKFKQYSGYLAASSGNYLHYWLVESQGSPTKDPLILWLNGGPGCSSLIGLLAENGPVHINPDSKTLFENVYSWNRFSNILYLETPHGVGFSYHASTGTNPDPGYSDSKTLADTYLALVDFFSVYPEYQKRDFYIMGESYGGVYAPSLADNIIKKIQTGTIHAPMKDLNFVGLAIGNGLLSFTHQINSIIAMKYHRGFIAKEQWDYLKHDCFQEVTNYQDMVRANFSRYIKLEGSGYKNIIPIDDSPCAKKVAEIATPVTTNNNNDNIFQDCYEHEPQDPFATEAKPSNRNPTTATTNRSLKRAKRCSNTFSTDVQGGFPCYHIQAMKKYLNDSDVRKALHIPPYVQPFKTCQASISRSFEYNFKDTNQFFDSIVTSGYKLKILIYNGDLDFACNFIGAQWFVEEMAHRNDLQVNKPHDLWTYRGRVGGYAKSFGNGKVYVDLLTVKGGGHQVPMDRPGPAFQMIYNFVNLKFDEHGSLIDNGGYSAFSMPTKSSNLKEEYLVKEQMTSVTGAQSGIETEQTNVLPPSSSKYEMAEDSLTQYYRTRIAEREQGVQSRVKITLNERGAAEDSGDAGDNADAEHSDDAEDSAAHDSISETDSTSSNTLKAPTRVTKEDDKIERLPNITFEIDWMADQYSGYLNASKGVFLHYWLVTSQIDPDNDPLILWLNGGPGCSSLGGLFTTLGPYVMDKTGTRLIENVFGWTKVGHVLFLETPRGVGFSYSTAEADYTMGDRYDDTKTAENNVLALKSFFDKFPEYRYRPFYITGESYAGVYIPTLVDKLMKTITAENIDYINLVGIAIGNGLMSMSNQINSAVHLSYFRGFTDAPTYDSLSRCCKSQVGPCDFTQYINVDEAGLVTTAKDGVDQRCASLVVKLGFDYVWNITGITPYNTYLDCYNPEGAPDVGFHNRRHKRDVSARGSVDPVLINEYGFIDQAKLYSLDWTDPHGGQACFGGAMATQYLRHPDVIKAIHVDIDGLEPWSNCNDTMNDSYQMQYFDTTNVFDSILKQTSEARKLKFLIYNGDADMVCNFLGDQWFMENLIHRENMVPLDTRSAWNYTQPHDTKTFSPRLAGFAQKYQYGDGNATFNVITVKGAGHMVGRDRPGPMLQAFYNFVNDNELSTKLDSSIIAPGPGLAFANGLILPTKKEQDKIYDLPGLTFKPNFDQYSGYVKGKDDGNYLFYWMVGPQFEKDKAPVLLWMNGGPGCASLGGLLTEHGPFHINPDGKTLYENVYSWNKNAYVIYLESPRGVGFSYQDTSVNGDQLYSDNKTRDDVLAALSGIYKAYPELSNRDFYVTGESYAGVYVPIVTKGILDELSKDDQGLYSGLRLKLKGMAIGNGAFSHKFDGDTAVDSLYFLGLLGKRLYDDSRKCCKNRDSGTRCDVDFTVGGCSDTFDQIDETLYQMHIDIYNVYQQCYEMSDDYIFGMAQTSKKPFLRSLRRRLYTSRVLDQSERYPNMAVEERNVSAQVFAEKSNIPITGLGQKDLFNYGSNDAFSGFPCYNWAKTTEYLSQSYVREALHVPDYVQPWAFCNDDINMMYQMEYNPYYSDDDLDMVPTFRGILVSDYVDALKEPFRILIYNGDIDMACTFLQAQLFLDKLKDQEGENAKVTSSRQPWYHSRAESPDVRAAAGFRNAYEFGSSQRNNTIKLDFLTVKGSGHLVPTDRPGPALQMLLNYLGNVSDYSVPIKYDTKRSPLKDQYQVNLPEVTVVSEAEPDWSNPDDPPRNPDDPPKNPDDEPQATTPKHSGASGPVLCSQLFATLLLLFVSSLIRNLVW</sequence>
<feature type="compositionally biased region" description="Polar residues" evidence="3">
    <location>
        <begin position="1479"/>
        <end position="1489"/>
    </location>
</feature>
<dbReference type="Proteomes" id="UP001201812">
    <property type="component" value="Unassembled WGS sequence"/>
</dbReference>
<dbReference type="GO" id="GO:0004185">
    <property type="term" value="F:serine-type carboxypeptidase activity"/>
    <property type="evidence" value="ECO:0007669"/>
    <property type="project" value="UniProtKB-UniRule"/>
</dbReference>
<dbReference type="EMBL" id="JAKKPZ010000039">
    <property type="protein sequence ID" value="KAI1707759.1"/>
    <property type="molecule type" value="Genomic_DNA"/>
</dbReference>
<dbReference type="PANTHER" id="PTHR11802:SF480">
    <property type="entry name" value="CARBOXYPEPTIDASE"/>
    <property type="match status" value="1"/>
</dbReference>
<dbReference type="InterPro" id="IPR033124">
    <property type="entry name" value="Ser_caboxypep_his_AS"/>
</dbReference>
<evidence type="ECO:0000313" key="5">
    <source>
        <dbReference type="Proteomes" id="UP001201812"/>
    </source>
</evidence>
<dbReference type="SUPFAM" id="SSF53474">
    <property type="entry name" value="alpha/beta-Hydrolases"/>
    <property type="match status" value="4"/>
</dbReference>
<reference evidence="4" key="1">
    <citation type="submission" date="2022-01" db="EMBL/GenBank/DDBJ databases">
        <title>Genome Sequence Resource for Two Populations of Ditylenchus destructor, the Migratory Endoparasitic Phytonematode.</title>
        <authorList>
            <person name="Zhang H."/>
            <person name="Lin R."/>
            <person name="Xie B."/>
        </authorList>
    </citation>
    <scope>NUCLEOTIDE SEQUENCE</scope>
    <source>
        <strain evidence="4">BazhouSP</strain>
    </source>
</reference>
<dbReference type="InterPro" id="IPR018202">
    <property type="entry name" value="Ser_caboxypep_ser_AS"/>
</dbReference>
<comment type="similarity">
    <text evidence="1 2">Belongs to the peptidase S10 family.</text>
</comment>
<feature type="compositionally biased region" description="Basic and acidic residues" evidence="3">
    <location>
        <begin position="2603"/>
        <end position="2616"/>
    </location>
</feature>
<dbReference type="FunFam" id="3.40.50.12670:FF:000002">
    <property type="entry name" value="Carboxypeptidase"/>
    <property type="match status" value="1"/>
</dbReference>
<evidence type="ECO:0000256" key="2">
    <source>
        <dbReference type="RuleBase" id="RU361156"/>
    </source>
</evidence>
<keyword evidence="5" id="KW-1185">Reference proteome</keyword>
<feature type="region of interest" description="Disordered" evidence="3">
    <location>
        <begin position="1162"/>
        <end position="1181"/>
    </location>
</feature>
<dbReference type="EC" id="3.4.16.-" evidence="2"/>
<feature type="compositionally biased region" description="Polar residues" evidence="3">
    <location>
        <begin position="1168"/>
        <end position="1181"/>
    </location>
</feature>
<accession>A0AAD4MVY9</accession>
<dbReference type="PRINTS" id="PR00724">
    <property type="entry name" value="CRBOXYPTASEC"/>
</dbReference>
<dbReference type="GO" id="GO:0006508">
    <property type="term" value="P:proteolysis"/>
    <property type="evidence" value="ECO:0007669"/>
    <property type="project" value="UniProtKB-KW"/>
</dbReference>
<keyword evidence="2" id="KW-0378">Hydrolase</keyword>
<dbReference type="Pfam" id="PF00450">
    <property type="entry name" value="Peptidase_S10"/>
    <property type="match status" value="4"/>
</dbReference>
<dbReference type="PROSITE" id="PS00560">
    <property type="entry name" value="CARBOXYPEPT_SER_HIS"/>
    <property type="match status" value="2"/>
</dbReference>
<dbReference type="PROSITE" id="PS00131">
    <property type="entry name" value="CARBOXYPEPT_SER_SER"/>
    <property type="match status" value="4"/>
</dbReference>
<dbReference type="Gene3D" id="3.40.50.12670">
    <property type="match status" value="2"/>
</dbReference>
<feature type="compositionally biased region" description="Basic and acidic residues" evidence="3">
    <location>
        <begin position="1461"/>
        <end position="1477"/>
    </location>
</feature>
<evidence type="ECO:0000313" key="4">
    <source>
        <dbReference type="EMBL" id="KAI1707759.1"/>
    </source>
</evidence>
<feature type="region of interest" description="Disordered" evidence="3">
    <location>
        <begin position="2592"/>
        <end position="2629"/>
    </location>
</feature>
<evidence type="ECO:0000256" key="1">
    <source>
        <dbReference type="ARBA" id="ARBA00009431"/>
    </source>
</evidence>
<dbReference type="FunFam" id="3.40.50.1820:FF:000222">
    <property type="entry name" value="Carboxypeptidase"/>
    <property type="match status" value="2"/>
</dbReference>
<keyword evidence="2" id="KW-0645">Protease</keyword>
<feature type="compositionally biased region" description="Polar residues" evidence="3">
    <location>
        <begin position="843"/>
        <end position="856"/>
    </location>
</feature>
<comment type="caution">
    <text evidence="4">The sequence shown here is derived from an EMBL/GenBank/DDBJ whole genome shotgun (WGS) entry which is preliminary data.</text>
</comment>
<dbReference type="Gene3D" id="3.40.50.1820">
    <property type="entry name" value="alpha/beta hydrolase"/>
    <property type="match status" value="4"/>
</dbReference>
<dbReference type="PANTHER" id="PTHR11802">
    <property type="entry name" value="SERINE PROTEASE FAMILY S10 SERINE CARBOXYPEPTIDASE"/>
    <property type="match status" value="1"/>
</dbReference>
<dbReference type="InterPro" id="IPR001563">
    <property type="entry name" value="Peptidase_S10"/>
</dbReference>
<keyword evidence="2 4" id="KW-0121">Carboxypeptidase</keyword>
<evidence type="ECO:0000256" key="3">
    <source>
        <dbReference type="SAM" id="MobiDB-lite"/>
    </source>
</evidence>
<feature type="region of interest" description="Disordered" evidence="3">
    <location>
        <begin position="842"/>
        <end position="861"/>
    </location>
</feature>
<name>A0AAD4MVY9_9BILA</name>
<proteinExistence type="inferred from homology"/>
<feature type="region of interest" description="Disordered" evidence="3">
    <location>
        <begin position="1445"/>
        <end position="1497"/>
    </location>
</feature>